<reference evidence="15" key="1">
    <citation type="journal article" date="2019" name="Int. J. Syst. Evol. Microbiol.">
        <title>The Global Catalogue of Microorganisms (GCM) 10K type strain sequencing project: providing services to taxonomists for standard genome sequencing and annotation.</title>
        <authorList>
            <consortium name="The Broad Institute Genomics Platform"/>
            <consortium name="The Broad Institute Genome Sequencing Center for Infectious Disease"/>
            <person name="Wu L."/>
            <person name="Ma J."/>
        </authorList>
    </citation>
    <scope>NUCLEOTIDE SEQUENCE [LARGE SCALE GENOMIC DNA]</scope>
    <source>
        <strain evidence="15">CCUG 60523</strain>
    </source>
</reference>
<dbReference type="EMBL" id="JBHRZS010000007">
    <property type="protein sequence ID" value="MFC3880678.1"/>
    <property type="molecule type" value="Genomic_DNA"/>
</dbReference>
<keyword evidence="5 13" id="KW-0444">Lipid biosynthesis</keyword>
<evidence type="ECO:0000256" key="1">
    <source>
        <dbReference type="ARBA" id="ARBA00002274"/>
    </source>
</evidence>
<evidence type="ECO:0000256" key="11">
    <source>
        <dbReference type="ARBA" id="ARBA00023098"/>
    </source>
</evidence>
<comment type="similarity">
    <text evidence="13">Belongs to the LpxK family.</text>
</comment>
<dbReference type="PANTHER" id="PTHR42724">
    <property type="entry name" value="TETRAACYLDISACCHARIDE 4'-KINASE"/>
    <property type="match status" value="1"/>
</dbReference>
<dbReference type="Proteomes" id="UP001595805">
    <property type="component" value="Unassembled WGS sequence"/>
</dbReference>
<gene>
    <name evidence="13 14" type="primary">lpxK</name>
    <name evidence="14" type="ORF">ACFOSV_10840</name>
</gene>
<proteinExistence type="inferred from homology"/>
<keyword evidence="8 13" id="KW-0547">Nucleotide-binding</keyword>
<evidence type="ECO:0000313" key="14">
    <source>
        <dbReference type="EMBL" id="MFC3880678.1"/>
    </source>
</evidence>
<keyword evidence="7 13" id="KW-0808">Transferase</keyword>
<name>A0ABV8ARY2_9BACT</name>
<evidence type="ECO:0000256" key="7">
    <source>
        <dbReference type="ARBA" id="ARBA00022679"/>
    </source>
</evidence>
<dbReference type="InterPro" id="IPR003758">
    <property type="entry name" value="LpxK"/>
</dbReference>
<evidence type="ECO:0000256" key="13">
    <source>
        <dbReference type="HAMAP-Rule" id="MF_00409"/>
    </source>
</evidence>
<evidence type="ECO:0000256" key="5">
    <source>
        <dbReference type="ARBA" id="ARBA00022516"/>
    </source>
</evidence>
<evidence type="ECO:0000256" key="9">
    <source>
        <dbReference type="ARBA" id="ARBA00022777"/>
    </source>
</evidence>
<keyword evidence="10 13" id="KW-0067">ATP-binding</keyword>
<dbReference type="Pfam" id="PF02606">
    <property type="entry name" value="LpxK"/>
    <property type="match status" value="1"/>
</dbReference>
<evidence type="ECO:0000256" key="12">
    <source>
        <dbReference type="ARBA" id="ARBA00029757"/>
    </source>
</evidence>
<evidence type="ECO:0000256" key="2">
    <source>
        <dbReference type="ARBA" id="ARBA00004870"/>
    </source>
</evidence>
<keyword evidence="11 13" id="KW-0443">Lipid metabolism</keyword>
<evidence type="ECO:0000313" key="15">
    <source>
        <dbReference type="Proteomes" id="UP001595805"/>
    </source>
</evidence>
<evidence type="ECO:0000256" key="6">
    <source>
        <dbReference type="ARBA" id="ARBA00022556"/>
    </source>
</evidence>
<comment type="pathway">
    <text evidence="2 13">Glycolipid biosynthesis; lipid IV(A) biosynthesis; lipid IV(A) from (3R)-3-hydroxytetradecanoyl-[acyl-carrier-protein] and UDP-N-acetyl-alpha-D-glucosamine: step 6/6.</text>
</comment>
<accession>A0ABV8ARY2</accession>
<comment type="catalytic activity">
    <reaction evidence="13">
        <text>a lipid A disaccharide + ATP = a lipid IVA + ADP + H(+)</text>
        <dbReference type="Rhea" id="RHEA:67840"/>
        <dbReference type="ChEBI" id="CHEBI:15378"/>
        <dbReference type="ChEBI" id="CHEBI:30616"/>
        <dbReference type="ChEBI" id="CHEBI:176343"/>
        <dbReference type="ChEBI" id="CHEBI:176425"/>
        <dbReference type="ChEBI" id="CHEBI:456216"/>
        <dbReference type="EC" id="2.7.1.130"/>
    </reaction>
</comment>
<dbReference type="HAMAP" id="MF_00409">
    <property type="entry name" value="LpxK"/>
    <property type="match status" value="1"/>
</dbReference>
<keyword evidence="6 13" id="KW-0441">Lipid A biosynthesis</keyword>
<evidence type="ECO:0000256" key="10">
    <source>
        <dbReference type="ARBA" id="ARBA00022840"/>
    </source>
</evidence>
<keyword evidence="9 13" id="KW-0418">Kinase</keyword>
<dbReference type="InterPro" id="IPR027417">
    <property type="entry name" value="P-loop_NTPase"/>
</dbReference>
<evidence type="ECO:0000256" key="8">
    <source>
        <dbReference type="ARBA" id="ARBA00022741"/>
    </source>
</evidence>
<dbReference type="SUPFAM" id="SSF52540">
    <property type="entry name" value="P-loop containing nucleoside triphosphate hydrolases"/>
    <property type="match status" value="1"/>
</dbReference>
<dbReference type="RefSeq" id="WP_377906034.1">
    <property type="nucleotide sequence ID" value="NZ_JBHRZS010000007.1"/>
</dbReference>
<dbReference type="NCBIfam" id="TIGR00682">
    <property type="entry name" value="lpxK"/>
    <property type="match status" value="1"/>
</dbReference>
<dbReference type="EC" id="2.7.1.130" evidence="3 13"/>
<sequence length="346" mass="38983">MGSLAFLLYPFAVLYDGVTAIRNWCYDRGVFKVTKSPIQSILVGNLSVGGTGKTPMVEYLIELLHDSRSLATLSRGYGRKTKGYIQANSNSSPNQLGDEPFQIYQKFGQEITVHVCEDRLEGILQIQANAPSTSLVILDDAFQHRRITADLAVVLTTYDKPFTRDLLLPMGRLRESRTGACRADVIIVTKCPENLKSEQKNTLRKEIQNYTQKNTPVLFSRIGYVAPYALTEHAKWSDQVILASGIADDSSLEKYISRTYGLIDKISFGDHHDFSRSDLDALSKLWRKHKDQNPVILVTEKDADKVKSLLEEGFLPEIPIFVQPIKIQFSIEDETILRDLIAQKVN</sequence>
<organism evidence="14 15">
    <name type="scientific">Algoriphagus namhaensis</name>
    <dbReference type="NCBI Taxonomy" id="915353"/>
    <lineage>
        <taxon>Bacteria</taxon>
        <taxon>Pseudomonadati</taxon>
        <taxon>Bacteroidota</taxon>
        <taxon>Cytophagia</taxon>
        <taxon>Cytophagales</taxon>
        <taxon>Cyclobacteriaceae</taxon>
        <taxon>Algoriphagus</taxon>
    </lineage>
</organism>
<dbReference type="GO" id="GO:0009029">
    <property type="term" value="F:lipid-A 4'-kinase activity"/>
    <property type="evidence" value="ECO:0007669"/>
    <property type="project" value="UniProtKB-EC"/>
</dbReference>
<comment type="function">
    <text evidence="1 13">Transfers the gamma-phosphate of ATP to the 4'-position of a tetraacyldisaccharide 1-phosphate intermediate (termed DS-1-P) to form tetraacyldisaccharide 1,4'-bis-phosphate (lipid IVA).</text>
</comment>
<comment type="caution">
    <text evidence="14">The sequence shown here is derived from an EMBL/GenBank/DDBJ whole genome shotgun (WGS) entry which is preliminary data.</text>
</comment>
<evidence type="ECO:0000256" key="3">
    <source>
        <dbReference type="ARBA" id="ARBA00012071"/>
    </source>
</evidence>
<protein>
    <recommendedName>
        <fullName evidence="4 13">Tetraacyldisaccharide 4'-kinase</fullName>
        <ecNumber evidence="3 13">2.7.1.130</ecNumber>
    </recommendedName>
    <alternativeName>
        <fullName evidence="12 13">Lipid A 4'-kinase</fullName>
    </alternativeName>
</protein>
<evidence type="ECO:0000256" key="4">
    <source>
        <dbReference type="ARBA" id="ARBA00016436"/>
    </source>
</evidence>
<keyword evidence="15" id="KW-1185">Reference proteome</keyword>
<feature type="binding site" evidence="13">
    <location>
        <begin position="47"/>
        <end position="54"/>
    </location>
    <ligand>
        <name>ATP</name>
        <dbReference type="ChEBI" id="CHEBI:30616"/>
    </ligand>
</feature>
<dbReference type="PANTHER" id="PTHR42724:SF1">
    <property type="entry name" value="TETRAACYLDISACCHARIDE 4'-KINASE, MITOCHONDRIAL-RELATED"/>
    <property type="match status" value="1"/>
</dbReference>